<feature type="domain" description="WW" evidence="2">
    <location>
        <begin position="99"/>
        <end position="133"/>
    </location>
</feature>
<evidence type="ECO:0000313" key="3">
    <source>
        <dbReference type="EMBL" id="KAF0737746.1"/>
    </source>
</evidence>
<evidence type="ECO:0000259" key="2">
    <source>
        <dbReference type="PROSITE" id="PS50020"/>
    </source>
</evidence>
<evidence type="ECO:0000256" key="1">
    <source>
        <dbReference type="SAM" id="MobiDB-lite"/>
    </source>
</evidence>
<dbReference type="EMBL" id="VJMJ01000081">
    <property type="protein sequence ID" value="KAF0737746.1"/>
    <property type="molecule type" value="Genomic_DNA"/>
</dbReference>
<proteinExistence type="predicted"/>
<dbReference type="SMART" id="SM00456">
    <property type="entry name" value="WW"/>
    <property type="match status" value="2"/>
</dbReference>
<evidence type="ECO:0000313" key="4">
    <source>
        <dbReference type="Proteomes" id="UP000481153"/>
    </source>
</evidence>
<dbReference type="AlphaFoldDB" id="A0A6G0XCK0"/>
<keyword evidence="4" id="KW-1185">Reference proteome</keyword>
<dbReference type="Pfam" id="PF00397">
    <property type="entry name" value="WW"/>
    <property type="match status" value="2"/>
</dbReference>
<dbReference type="VEuPathDB" id="FungiDB:AeMF1_003540"/>
<feature type="region of interest" description="Disordered" evidence="1">
    <location>
        <begin position="1"/>
        <end position="37"/>
    </location>
</feature>
<dbReference type="PANTHER" id="PTHR47852:SF2">
    <property type="entry name" value="WW DOMAIN-CONTAINING PROTEIN"/>
    <property type="match status" value="1"/>
</dbReference>
<organism evidence="3 4">
    <name type="scientific">Aphanomyces euteiches</name>
    <dbReference type="NCBI Taxonomy" id="100861"/>
    <lineage>
        <taxon>Eukaryota</taxon>
        <taxon>Sar</taxon>
        <taxon>Stramenopiles</taxon>
        <taxon>Oomycota</taxon>
        <taxon>Saprolegniomycetes</taxon>
        <taxon>Saprolegniales</taxon>
        <taxon>Verrucalvaceae</taxon>
        <taxon>Aphanomyces</taxon>
    </lineage>
</organism>
<dbReference type="Gene3D" id="2.20.70.10">
    <property type="match status" value="2"/>
</dbReference>
<gene>
    <name evidence="3" type="ORF">Ae201684_006240</name>
</gene>
<name>A0A6G0XCK0_9STRA</name>
<dbReference type="PROSITE" id="PS50020">
    <property type="entry name" value="WW_DOMAIN_2"/>
    <property type="match status" value="2"/>
</dbReference>
<dbReference type="Proteomes" id="UP000481153">
    <property type="component" value="Unassembled WGS sequence"/>
</dbReference>
<feature type="compositionally biased region" description="Basic and acidic residues" evidence="1">
    <location>
        <begin position="1"/>
        <end position="12"/>
    </location>
</feature>
<dbReference type="InterPro" id="IPR001202">
    <property type="entry name" value="WW_dom"/>
</dbReference>
<dbReference type="CDD" id="cd00201">
    <property type="entry name" value="WW"/>
    <property type="match status" value="2"/>
</dbReference>
<dbReference type="PROSITE" id="PS01159">
    <property type="entry name" value="WW_DOMAIN_1"/>
    <property type="match status" value="2"/>
</dbReference>
<accession>A0A6G0XCK0</accession>
<comment type="caution">
    <text evidence="3">The sequence shown here is derived from an EMBL/GenBank/DDBJ whole genome shotgun (WGS) entry which is preliminary data.</text>
</comment>
<feature type="domain" description="WW" evidence="2">
    <location>
        <begin position="156"/>
        <end position="190"/>
    </location>
</feature>
<dbReference type="SUPFAM" id="SSF51045">
    <property type="entry name" value="WW domain"/>
    <property type="match status" value="2"/>
</dbReference>
<sequence length="243" mass="27111">MADKAASRKRAEAAALAARAEAKKHLESTGTGQSQYEIKGVHRQVGYDIDMGDNTLQVVCQKRKHEESGQLLVQMAIPPANKPKTASVKQSKESTSVKNDLKPGWKIAVDKISGDVYYWNKTTKETTWEKPSIVSSLLIDNSADKIPRQHPPPAKDVLPDGWEEAQDPYSADVYYWNIHTLKTQWERPVSLEQAIQAKSKLDQLLDSCGSNALFQDTSEDAQDAQCKLTCRDKPVILPYFLAL</sequence>
<protein>
    <recommendedName>
        <fullName evidence="2">WW domain-containing protein</fullName>
    </recommendedName>
</protein>
<dbReference type="InterPro" id="IPR036020">
    <property type="entry name" value="WW_dom_sf"/>
</dbReference>
<reference evidence="3 4" key="1">
    <citation type="submission" date="2019-07" db="EMBL/GenBank/DDBJ databases">
        <title>Genomics analysis of Aphanomyces spp. identifies a new class of oomycete effector associated with host adaptation.</title>
        <authorList>
            <person name="Gaulin E."/>
        </authorList>
    </citation>
    <scope>NUCLEOTIDE SEQUENCE [LARGE SCALE GENOMIC DNA]</scope>
    <source>
        <strain evidence="3 4">ATCC 201684</strain>
    </source>
</reference>
<dbReference type="PANTHER" id="PTHR47852">
    <property type="entry name" value="OS06G0298400 PROTEIN"/>
    <property type="match status" value="1"/>
</dbReference>